<evidence type="ECO:0000256" key="3">
    <source>
        <dbReference type="ARBA" id="ARBA00023014"/>
    </source>
</evidence>
<organism evidence="5">
    <name type="scientific">candidate division WOR-3 bacterium</name>
    <dbReference type="NCBI Taxonomy" id="2052148"/>
    <lineage>
        <taxon>Bacteria</taxon>
        <taxon>Bacteria division WOR-3</taxon>
    </lineage>
</organism>
<comment type="caution">
    <text evidence="5">The sequence shown here is derived from an EMBL/GenBank/DDBJ whole genome shotgun (WGS) entry which is preliminary data.</text>
</comment>
<dbReference type="InterPro" id="IPR017900">
    <property type="entry name" value="4Fe4S_Fe_S_CS"/>
</dbReference>
<dbReference type="EMBL" id="DTHG01000103">
    <property type="protein sequence ID" value="HGW92593.1"/>
    <property type="molecule type" value="Genomic_DNA"/>
</dbReference>
<dbReference type="GO" id="GO:0051536">
    <property type="term" value="F:iron-sulfur cluster binding"/>
    <property type="evidence" value="ECO:0007669"/>
    <property type="project" value="UniProtKB-KW"/>
</dbReference>
<gene>
    <name evidence="5" type="ORF">ENV67_08675</name>
</gene>
<reference evidence="5" key="1">
    <citation type="journal article" date="2020" name="mSystems">
        <title>Genome- and Community-Level Interaction Insights into Carbon Utilization and Element Cycling Functions of Hydrothermarchaeota in Hydrothermal Sediment.</title>
        <authorList>
            <person name="Zhou Z."/>
            <person name="Liu Y."/>
            <person name="Xu W."/>
            <person name="Pan J."/>
            <person name="Luo Z.H."/>
            <person name="Li M."/>
        </authorList>
    </citation>
    <scope>NUCLEOTIDE SEQUENCE [LARGE SCALE GENOMIC DNA]</scope>
    <source>
        <strain evidence="5">SpSt-780</strain>
    </source>
</reference>
<keyword evidence="1" id="KW-0479">Metal-binding</keyword>
<feature type="domain" description="4Fe-4S ferredoxin-type" evidence="4">
    <location>
        <begin position="217"/>
        <end position="246"/>
    </location>
</feature>
<dbReference type="GO" id="GO:0046872">
    <property type="term" value="F:metal ion binding"/>
    <property type="evidence" value="ECO:0007669"/>
    <property type="project" value="UniProtKB-KW"/>
</dbReference>
<dbReference type="InterPro" id="IPR017896">
    <property type="entry name" value="4Fe4S_Fe-S-bd"/>
</dbReference>
<proteinExistence type="predicted"/>
<dbReference type="PROSITE" id="PS51379">
    <property type="entry name" value="4FE4S_FER_2"/>
    <property type="match status" value="2"/>
</dbReference>
<dbReference type="SUPFAM" id="SSF46548">
    <property type="entry name" value="alpha-helical ferredoxin"/>
    <property type="match status" value="1"/>
</dbReference>
<evidence type="ECO:0000256" key="1">
    <source>
        <dbReference type="ARBA" id="ARBA00022723"/>
    </source>
</evidence>
<accession>A0A7C4U8A6</accession>
<dbReference type="AlphaFoldDB" id="A0A7C4U8A6"/>
<keyword evidence="2" id="KW-0408">Iron</keyword>
<dbReference type="Pfam" id="PF13183">
    <property type="entry name" value="Fer4_8"/>
    <property type="match status" value="1"/>
</dbReference>
<evidence type="ECO:0000256" key="2">
    <source>
        <dbReference type="ARBA" id="ARBA00023004"/>
    </source>
</evidence>
<keyword evidence="3" id="KW-0411">Iron-sulfur</keyword>
<evidence type="ECO:0000313" key="5">
    <source>
        <dbReference type="EMBL" id="HGW92593.1"/>
    </source>
</evidence>
<dbReference type="Gene3D" id="1.10.1060.10">
    <property type="entry name" value="Alpha-helical ferredoxin"/>
    <property type="match status" value="1"/>
</dbReference>
<dbReference type="PROSITE" id="PS00198">
    <property type="entry name" value="4FE4S_FER_1"/>
    <property type="match status" value="2"/>
</dbReference>
<dbReference type="InterPro" id="IPR009051">
    <property type="entry name" value="Helical_ferredxn"/>
</dbReference>
<sequence>MIDKIKEIVREILKDKKVDVVIGFEKGTIPFKSTPVFIQKEEDVDKLVWDKFCENNLTRYLRRYPDKKVGIIAKGCDTRAIVQLINERQIKRENLFIIGVACEGMIDRKKMLKEGKEEIYTNCKTCQYPEPIIYDVKIGEIKEKRERNYEDIEKIWKMSDDERWEYFKEEFSKCIRCYACREACPMCYCEFCFVDVNQPRWVEGGGDIAEKGFWNIGRVYHLSGRCVECGACERACPMDLKILTLNRMINREIFENFSYEAGLKIDEKPFLDDYRQDDKQEFIL</sequence>
<evidence type="ECO:0000259" key="4">
    <source>
        <dbReference type="PROSITE" id="PS51379"/>
    </source>
</evidence>
<feature type="domain" description="4Fe-4S ferredoxin-type" evidence="4">
    <location>
        <begin position="164"/>
        <end position="185"/>
    </location>
</feature>
<protein>
    <submittedName>
        <fullName evidence="5">4Fe-4S ferredoxin</fullName>
    </submittedName>
</protein>
<name>A0A7C4U8A6_UNCW3</name>